<comment type="subunit">
    <text evidence="7">Part of a complex composed of FtsB, FtsL and FtsQ.</text>
</comment>
<evidence type="ECO:0000256" key="3">
    <source>
        <dbReference type="ARBA" id="ARBA00022692"/>
    </source>
</evidence>
<evidence type="ECO:0000256" key="5">
    <source>
        <dbReference type="ARBA" id="ARBA00023136"/>
    </source>
</evidence>
<gene>
    <name evidence="7 9" type="primary">ftsB</name>
    <name evidence="9" type="ORF">E1B00_05380</name>
</gene>
<evidence type="ECO:0000256" key="4">
    <source>
        <dbReference type="ARBA" id="ARBA00022989"/>
    </source>
</evidence>
<feature type="topological domain" description="Periplasmic" evidence="7">
    <location>
        <begin position="24"/>
        <end position="112"/>
    </location>
</feature>
<comment type="caution">
    <text evidence="9">The sequence shown here is derived from an EMBL/GenBank/DDBJ whole genome shotgun (WGS) entry which is preliminary data.</text>
</comment>
<dbReference type="AlphaFoldDB" id="A0A5C4RVY4"/>
<comment type="function">
    <text evidence="7">Essential cell division protein. May link together the upstream cell division proteins, which are predominantly cytoplasmic, with the downstream cell division proteins, which are predominantly periplasmic.</text>
</comment>
<evidence type="ECO:0000313" key="10">
    <source>
        <dbReference type="Proteomes" id="UP000305760"/>
    </source>
</evidence>
<evidence type="ECO:0000256" key="6">
    <source>
        <dbReference type="ARBA" id="ARBA00023306"/>
    </source>
</evidence>
<keyword evidence="1 7" id="KW-1003">Cell membrane</keyword>
<dbReference type="GO" id="GO:0005886">
    <property type="term" value="C:plasma membrane"/>
    <property type="evidence" value="ECO:0007669"/>
    <property type="project" value="UniProtKB-SubCell"/>
</dbReference>
<keyword evidence="4 7" id="KW-1133">Transmembrane helix</keyword>
<evidence type="ECO:0000256" key="8">
    <source>
        <dbReference type="SAM" id="MobiDB-lite"/>
    </source>
</evidence>
<dbReference type="PANTHER" id="PTHR37485:SF1">
    <property type="entry name" value="CELL DIVISION PROTEIN FTSB"/>
    <property type="match status" value="1"/>
</dbReference>
<dbReference type="GO" id="GO:0043093">
    <property type="term" value="P:FtsZ-dependent cytokinesis"/>
    <property type="evidence" value="ECO:0007669"/>
    <property type="project" value="UniProtKB-UniRule"/>
</dbReference>
<dbReference type="OrthoDB" id="7061211at2"/>
<keyword evidence="7" id="KW-0175">Coiled coil</keyword>
<dbReference type="NCBIfam" id="NF002058">
    <property type="entry name" value="PRK00888.1"/>
    <property type="match status" value="1"/>
</dbReference>
<dbReference type="GO" id="GO:0030428">
    <property type="term" value="C:cell septum"/>
    <property type="evidence" value="ECO:0007669"/>
    <property type="project" value="TreeGrafter"/>
</dbReference>
<dbReference type="RefSeq" id="WP_139446392.1">
    <property type="nucleotide sequence ID" value="NZ_SMDR01000001.1"/>
</dbReference>
<evidence type="ECO:0000256" key="2">
    <source>
        <dbReference type="ARBA" id="ARBA00022618"/>
    </source>
</evidence>
<evidence type="ECO:0000313" key="9">
    <source>
        <dbReference type="EMBL" id="TNJ35194.1"/>
    </source>
</evidence>
<keyword evidence="5 7" id="KW-0472">Membrane</keyword>
<keyword evidence="10" id="KW-1185">Reference proteome</keyword>
<name>A0A5C4RVY4_9GAMM</name>
<dbReference type="InterPro" id="IPR023081">
    <property type="entry name" value="Cell_div_FtsB"/>
</dbReference>
<keyword evidence="6 7" id="KW-0131">Cell cycle</keyword>
<dbReference type="Pfam" id="PF04977">
    <property type="entry name" value="DivIC"/>
    <property type="match status" value="1"/>
</dbReference>
<feature type="topological domain" description="Cytoplasmic" evidence="7">
    <location>
        <begin position="1"/>
        <end position="5"/>
    </location>
</feature>
<evidence type="ECO:0000256" key="1">
    <source>
        <dbReference type="ARBA" id="ARBA00022475"/>
    </source>
</evidence>
<dbReference type="HAMAP" id="MF_00599">
    <property type="entry name" value="FtsB"/>
    <property type="match status" value="1"/>
</dbReference>
<dbReference type="GO" id="GO:0032153">
    <property type="term" value="C:cell division site"/>
    <property type="evidence" value="ECO:0007669"/>
    <property type="project" value="UniProtKB-UniRule"/>
</dbReference>
<feature type="region of interest" description="Disordered" evidence="8">
    <location>
        <begin position="91"/>
        <end position="112"/>
    </location>
</feature>
<keyword evidence="7" id="KW-0997">Cell inner membrane</keyword>
<keyword evidence="2 7" id="KW-0132">Cell division</keyword>
<accession>A0A5C4RVY4</accession>
<reference evidence="9 10" key="1">
    <citation type="submission" date="2019-03" db="EMBL/GenBank/DDBJ databases">
        <title>Arenimonas daejeonensis sp. nov., isolated from compost.</title>
        <authorList>
            <person name="Jeon C.O."/>
        </authorList>
    </citation>
    <scope>NUCLEOTIDE SEQUENCE [LARGE SCALE GENOMIC DNA]</scope>
    <source>
        <strain evidence="9 10">R29</strain>
    </source>
</reference>
<dbReference type="InterPro" id="IPR007060">
    <property type="entry name" value="FtsL/DivIC"/>
</dbReference>
<proteinExistence type="inferred from homology"/>
<protein>
    <recommendedName>
        <fullName evidence="7">Cell division protein FtsB</fullName>
    </recommendedName>
</protein>
<comment type="subcellular location">
    <subcellularLocation>
        <location evidence="7">Cell inner membrane</location>
        <topology evidence="7">Single-pass type II membrane protein</topology>
    </subcellularLocation>
    <text evidence="7">Localizes to the division septum.</text>
</comment>
<feature type="coiled-coil region" evidence="7">
    <location>
        <begin position="31"/>
        <end position="72"/>
    </location>
</feature>
<organism evidence="9 10">
    <name type="scientific">Arenimonas terrae</name>
    <dbReference type="NCBI Taxonomy" id="2546226"/>
    <lineage>
        <taxon>Bacteria</taxon>
        <taxon>Pseudomonadati</taxon>
        <taxon>Pseudomonadota</taxon>
        <taxon>Gammaproteobacteria</taxon>
        <taxon>Lysobacterales</taxon>
        <taxon>Lysobacteraceae</taxon>
        <taxon>Arenimonas</taxon>
    </lineage>
</organism>
<keyword evidence="3 7" id="KW-0812">Transmembrane</keyword>
<evidence type="ECO:0000256" key="7">
    <source>
        <dbReference type="HAMAP-Rule" id="MF_00599"/>
    </source>
</evidence>
<dbReference type="EMBL" id="SMDR01000001">
    <property type="protein sequence ID" value="TNJ35194.1"/>
    <property type="molecule type" value="Genomic_DNA"/>
</dbReference>
<dbReference type="PANTHER" id="PTHR37485">
    <property type="entry name" value="CELL DIVISION PROTEIN FTSB"/>
    <property type="match status" value="1"/>
</dbReference>
<sequence>MRRWWVLALLLLAFAALQAKLWWGEGGLGEARELQVRVGEQRSENARLQQRNDALEAEVEDLKSGEAAVEDRARSELGMIKPGETFYRVVDPDATKQPDVDAEAGTGADPAQ</sequence>
<comment type="similarity">
    <text evidence="7">Belongs to the FtsB family.</text>
</comment>
<dbReference type="Proteomes" id="UP000305760">
    <property type="component" value="Unassembled WGS sequence"/>
</dbReference>